<dbReference type="NCBIfam" id="TIGR00427">
    <property type="entry name" value="NAAT family transporter"/>
    <property type="match status" value="1"/>
</dbReference>
<keyword evidence="5 7" id="KW-1133">Transmembrane helix</keyword>
<evidence type="ECO:0000256" key="5">
    <source>
        <dbReference type="ARBA" id="ARBA00022989"/>
    </source>
</evidence>
<feature type="transmembrane region" description="Helical" evidence="7">
    <location>
        <begin position="6"/>
        <end position="29"/>
    </location>
</feature>
<dbReference type="EMBL" id="CAEZTS010000026">
    <property type="protein sequence ID" value="CAB4572093.1"/>
    <property type="molecule type" value="Genomic_DNA"/>
</dbReference>
<dbReference type="AlphaFoldDB" id="A0A6J6ECW1"/>
<accession>A0A6J6ECW1</accession>
<evidence type="ECO:0000313" key="8">
    <source>
        <dbReference type="EMBL" id="CAB4572093.1"/>
    </source>
</evidence>
<feature type="transmembrane region" description="Helical" evidence="7">
    <location>
        <begin position="174"/>
        <end position="195"/>
    </location>
</feature>
<keyword evidence="6 7" id="KW-0472">Membrane</keyword>
<evidence type="ECO:0000256" key="3">
    <source>
        <dbReference type="ARBA" id="ARBA00022475"/>
    </source>
</evidence>
<evidence type="ECO:0000256" key="1">
    <source>
        <dbReference type="ARBA" id="ARBA00004651"/>
    </source>
</evidence>
<reference evidence="8" key="1">
    <citation type="submission" date="2020-05" db="EMBL/GenBank/DDBJ databases">
        <authorList>
            <person name="Chiriac C."/>
            <person name="Salcher M."/>
            <person name="Ghai R."/>
            <person name="Kavagutti S V."/>
        </authorList>
    </citation>
    <scope>NUCLEOTIDE SEQUENCE</scope>
</reference>
<name>A0A6J6ECW1_9ZZZZ</name>
<keyword evidence="3" id="KW-1003">Cell membrane</keyword>
<dbReference type="Pfam" id="PF01914">
    <property type="entry name" value="MarC"/>
    <property type="match status" value="1"/>
</dbReference>
<evidence type="ECO:0000256" key="7">
    <source>
        <dbReference type="SAM" id="Phobius"/>
    </source>
</evidence>
<comment type="similarity">
    <text evidence="2">Belongs to the UPF0056 (MarC) family.</text>
</comment>
<organism evidence="8">
    <name type="scientific">freshwater metagenome</name>
    <dbReference type="NCBI Taxonomy" id="449393"/>
    <lineage>
        <taxon>unclassified sequences</taxon>
        <taxon>metagenomes</taxon>
        <taxon>ecological metagenomes</taxon>
    </lineage>
</organism>
<comment type="subcellular location">
    <subcellularLocation>
        <location evidence="1">Cell membrane</location>
        <topology evidence="1">Multi-pass membrane protein</topology>
    </subcellularLocation>
</comment>
<dbReference type="PANTHER" id="PTHR33508:SF1">
    <property type="entry name" value="UPF0056 MEMBRANE PROTEIN YHCE"/>
    <property type="match status" value="1"/>
</dbReference>
<keyword evidence="4 7" id="KW-0812">Transmembrane</keyword>
<feature type="transmembrane region" description="Helical" evidence="7">
    <location>
        <begin position="41"/>
        <end position="64"/>
    </location>
</feature>
<feature type="transmembrane region" description="Helical" evidence="7">
    <location>
        <begin position="142"/>
        <end position="162"/>
    </location>
</feature>
<sequence length="209" mass="21894">MNTRLFGEVLVTMLVILDPPGNVPIFLAVTRQLSNKERHRAAFLAVGTAFLVISLFAIGGQTILDYLHVSVPALQAAGGLLLLLVALQLLYGKGGEDGYVEATPEQRTSIALVPLGTPLLAGPGAIVATIVFFSRADGAGEWFTVVGGTAVALFISLLALRFSGIVQRIVRPTGVLLLARVAGMILASVAVQMIADAVTEFVRAGAEKM</sequence>
<evidence type="ECO:0000256" key="4">
    <source>
        <dbReference type="ARBA" id="ARBA00022692"/>
    </source>
</evidence>
<protein>
    <submittedName>
        <fullName evidence="8">Unannotated protein</fullName>
    </submittedName>
</protein>
<proteinExistence type="inferred from homology"/>
<dbReference type="GO" id="GO:0005886">
    <property type="term" value="C:plasma membrane"/>
    <property type="evidence" value="ECO:0007669"/>
    <property type="project" value="UniProtKB-SubCell"/>
</dbReference>
<evidence type="ECO:0000256" key="6">
    <source>
        <dbReference type="ARBA" id="ARBA00023136"/>
    </source>
</evidence>
<feature type="transmembrane region" description="Helical" evidence="7">
    <location>
        <begin position="112"/>
        <end position="136"/>
    </location>
</feature>
<dbReference type="InterPro" id="IPR002771">
    <property type="entry name" value="Multi_antbiot-R_MarC"/>
</dbReference>
<evidence type="ECO:0000256" key="2">
    <source>
        <dbReference type="ARBA" id="ARBA00009784"/>
    </source>
</evidence>
<dbReference type="PANTHER" id="PTHR33508">
    <property type="entry name" value="UPF0056 MEMBRANE PROTEIN YHCE"/>
    <property type="match status" value="1"/>
</dbReference>
<feature type="transmembrane region" description="Helical" evidence="7">
    <location>
        <begin position="70"/>
        <end position="91"/>
    </location>
</feature>
<gene>
    <name evidence="8" type="ORF">UFOPK1722_00453</name>
</gene>